<accession>A0A7G7GC26</accession>
<evidence type="ECO:0000313" key="1">
    <source>
        <dbReference type="EMBL" id="QNF34710.1"/>
    </source>
</evidence>
<dbReference type="RefSeq" id="WP_185271205.1">
    <property type="nucleotide sequence ID" value="NZ_CP055156.1"/>
</dbReference>
<proteinExistence type="predicted"/>
<dbReference type="AlphaFoldDB" id="A0A7G7GC26"/>
<dbReference type="Proteomes" id="UP000515237">
    <property type="component" value="Chromosome"/>
</dbReference>
<name>A0A7G7GC26_9BACT</name>
<reference evidence="1 2" key="1">
    <citation type="journal article" date="2018" name="Int. J. Syst. Evol. Microbiol.">
        <title>Adhaeribacter swui sp. nov., isolated from wet mud.</title>
        <authorList>
            <person name="Kim D.U."/>
            <person name="Kim K.W."/>
            <person name="Kang M.S."/>
            <person name="Kim J.Y."/>
            <person name="Jang J.H."/>
            <person name="Kim M.K."/>
        </authorList>
    </citation>
    <scope>NUCLEOTIDE SEQUENCE [LARGE SCALE GENOMIC DNA]</scope>
    <source>
        <strain evidence="1 2">KCTC 52873</strain>
    </source>
</reference>
<dbReference type="InterPro" id="IPR045459">
    <property type="entry name" value="DUF5908"/>
</dbReference>
<dbReference type="Pfam" id="PF19265">
    <property type="entry name" value="DUF5908"/>
    <property type="match status" value="1"/>
</dbReference>
<gene>
    <name evidence="1" type="ORF">HUW51_18980</name>
</gene>
<organism evidence="1 2">
    <name type="scientific">Adhaeribacter swui</name>
    <dbReference type="NCBI Taxonomy" id="2086471"/>
    <lineage>
        <taxon>Bacteria</taxon>
        <taxon>Pseudomonadati</taxon>
        <taxon>Bacteroidota</taxon>
        <taxon>Cytophagia</taxon>
        <taxon>Cytophagales</taxon>
        <taxon>Hymenobacteraceae</taxon>
        <taxon>Adhaeribacter</taxon>
    </lineage>
</organism>
<sequence length="56" mass="6190">MPVQINEMVIRANIIEGTSRDKNNQAPAAAGEVNKEELVKECAALVLEILQTKNQR</sequence>
<protein>
    <submittedName>
        <fullName evidence="1">Uncharacterized protein</fullName>
    </submittedName>
</protein>
<evidence type="ECO:0000313" key="2">
    <source>
        <dbReference type="Proteomes" id="UP000515237"/>
    </source>
</evidence>
<dbReference type="EMBL" id="CP055156">
    <property type="protein sequence ID" value="QNF34710.1"/>
    <property type="molecule type" value="Genomic_DNA"/>
</dbReference>
<keyword evidence="2" id="KW-1185">Reference proteome</keyword>
<dbReference type="KEGG" id="aswu:HUW51_18980"/>